<feature type="region of interest" description="Disordered" evidence="1">
    <location>
        <begin position="67"/>
        <end position="106"/>
    </location>
</feature>
<dbReference type="InterPro" id="IPR009057">
    <property type="entry name" value="Homeodomain-like_sf"/>
</dbReference>
<feature type="compositionally biased region" description="Basic and acidic residues" evidence="1">
    <location>
        <begin position="72"/>
        <end position="94"/>
    </location>
</feature>
<dbReference type="EMBL" id="RBZW01000012">
    <property type="protein sequence ID" value="THE66113.1"/>
    <property type="molecule type" value="Genomic_DNA"/>
</dbReference>
<dbReference type="SUPFAM" id="SSF46689">
    <property type="entry name" value="Homeodomain-like"/>
    <property type="match status" value="1"/>
</dbReference>
<feature type="region of interest" description="Disordered" evidence="1">
    <location>
        <begin position="143"/>
        <end position="171"/>
    </location>
</feature>
<evidence type="ECO:0000313" key="2">
    <source>
        <dbReference type="EMBL" id="THE66113.1"/>
    </source>
</evidence>
<keyword evidence="3" id="KW-1185">Reference proteome</keyword>
<dbReference type="OrthoDB" id="195008at2157"/>
<dbReference type="Gene3D" id="1.10.10.10">
    <property type="entry name" value="Winged helix-like DNA-binding domain superfamily/Winged helix DNA-binding domain"/>
    <property type="match status" value="1"/>
</dbReference>
<dbReference type="Pfam" id="PF13565">
    <property type="entry name" value="HTH_32"/>
    <property type="match status" value="1"/>
</dbReference>
<organism evidence="2 3">
    <name type="scientific">Salinadaptatus halalkaliphilus</name>
    <dbReference type="NCBI Taxonomy" id="2419781"/>
    <lineage>
        <taxon>Archaea</taxon>
        <taxon>Methanobacteriati</taxon>
        <taxon>Methanobacteriota</taxon>
        <taxon>Stenosarchaea group</taxon>
        <taxon>Halobacteria</taxon>
        <taxon>Halobacteriales</taxon>
        <taxon>Natrialbaceae</taxon>
        <taxon>Salinadaptatus</taxon>
    </lineage>
</organism>
<proteinExistence type="predicted"/>
<sequence length="171" mass="19479">MDHLENITVEELRTALENVEGKTPTKRLLAAIAYKNGITQTELADWYGVERRTIYSWLTRLEDESLEDAVTDAERPGRPRKLEDDERQAFERTLQEPPTAAGYDESAWSPALVQTHLEEAYDATYSIPSCRRLMKEAGLRYHARRTETPADGADQSAQDGRGDRTGRWAPR</sequence>
<gene>
    <name evidence="2" type="ORF">D8Y22_04120</name>
</gene>
<feature type="compositionally biased region" description="Basic and acidic residues" evidence="1">
    <location>
        <begin position="160"/>
        <end position="171"/>
    </location>
</feature>
<protein>
    <submittedName>
        <fullName evidence="2">Helix-turn-helix domain-containing protein</fullName>
    </submittedName>
</protein>
<dbReference type="Proteomes" id="UP000318864">
    <property type="component" value="Unassembled WGS sequence"/>
</dbReference>
<accession>A0A4S3TRY4</accession>
<name>A0A4S3TRY4_9EURY</name>
<dbReference type="InterPro" id="IPR036388">
    <property type="entry name" value="WH-like_DNA-bd_sf"/>
</dbReference>
<comment type="caution">
    <text evidence="2">The sequence shown here is derived from an EMBL/GenBank/DDBJ whole genome shotgun (WGS) entry which is preliminary data.</text>
</comment>
<evidence type="ECO:0000313" key="3">
    <source>
        <dbReference type="Proteomes" id="UP000318864"/>
    </source>
</evidence>
<dbReference type="AlphaFoldDB" id="A0A4S3TRY4"/>
<reference evidence="2 3" key="1">
    <citation type="submission" date="2018-10" db="EMBL/GenBank/DDBJ databases">
        <title>Natronolimnobius sp. XQ-INN 246 isolated from Inner Mongolia Autonomous Region of China.</title>
        <authorList>
            <person name="Xue Q."/>
        </authorList>
    </citation>
    <scope>NUCLEOTIDE SEQUENCE [LARGE SCALE GENOMIC DNA]</scope>
    <source>
        <strain evidence="2 3">XQ-INN 246</strain>
    </source>
</reference>
<evidence type="ECO:0000256" key="1">
    <source>
        <dbReference type="SAM" id="MobiDB-lite"/>
    </source>
</evidence>